<name>A0A8D8HHI4_CULPI</name>
<reference evidence="2" key="1">
    <citation type="submission" date="2021-05" db="EMBL/GenBank/DDBJ databases">
        <authorList>
            <person name="Alioto T."/>
            <person name="Alioto T."/>
            <person name="Gomez Garrido J."/>
        </authorList>
    </citation>
    <scope>NUCLEOTIDE SEQUENCE</scope>
</reference>
<organism evidence="2">
    <name type="scientific">Culex pipiens</name>
    <name type="common">House mosquito</name>
    <dbReference type="NCBI Taxonomy" id="7175"/>
    <lineage>
        <taxon>Eukaryota</taxon>
        <taxon>Metazoa</taxon>
        <taxon>Ecdysozoa</taxon>
        <taxon>Arthropoda</taxon>
        <taxon>Hexapoda</taxon>
        <taxon>Insecta</taxon>
        <taxon>Pterygota</taxon>
        <taxon>Neoptera</taxon>
        <taxon>Endopterygota</taxon>
        <taxon>Diptera</taxon>
        <taxon>Nematocera</taxon>
        <taxon>Culicoidea</taxon>
        <taxon>Culicidae</taxon>
        <taxon>Culicinae</taxon>
        <taxon>Culicini</taxon>
        <taxon>Culex</taxon>
        <taxon>Culex</taxon>
    </lineage>
</organism>
<accession>A0A8D8HHI4</accession>
<dbReference type="EMBL" id="HBUE01318688">
    <property type="protein sequence ID" value="CAG6586908.1"/>
    <property type="molecule type" value="Transcribed_RNA"/>
</dbReference>
<dbReference type="EMBL" id="HBUE01212225">
    <property type="protein sequence ID" value="CAG6534949.1"/>
    <property type="molecule type" value="Transcribed_RNA"/>
</dbReference>
<sequence length="103" mass="11215">MALDFRCFPRCLGGRAARDLESFSQDASARSLSARSFSCFLVFPHRTRLPFPTVADLSACPSPAKPLPARQSPAWLERHPSSFPSIASSCSAGRSRGFARCHS</sequence>
<evidence type="ECO:0000313" key="2">
    <source>
        <dbReference type="EMBL" id="CAG6534949.1"/>
    </source>
</evidence>
<dbReference type="AlphaFoldDB" id="A0A8D8HHI4"/>
<protein>
    <submittedName>
        <fullName evidence="2">(northern house mosquito) hypothetical protein</fullName>
    </submittedName>
</protein>
<feature type="region of interest" description="Disordered" evidence="1">
    <location>
        <begin position="84"/>
        <end position="103"/>
    </location>
</feature>
<proteinExistence type="predicted"/>
<evidence type="ECO:0000256" key="1">
    <source>
        <dbReference type="SAM" id="MobiDB-lite"/>
    </source>
</evidence>